<name>A0A1M6W867_9RHOB</name>
<feature type="region of interest" description="Disordered" evidence="1">
    <location>
        <begin position="1"/>
        <end position="30"/>
    </location>
</feature>
<evidence type="ECO:0000313" key="2">
    <source>
        <dbReference type="EMBL" id="SHK90010.1"/>
    </source>
</evidence>
<dbReference type="STRING" id="1054996.SAMN05444414_102180"/>
<protein>
    <submittedName>
        <fullName evidence="2">Uncharacterized protein</fullName>
    </submittedName>
</protein>
<reference evidence="3" key="1">
    <citation type="submission" date="2016-11" db="EMBL/GenBank/DDBJ databases">
        <authorList>
            <person name="Varghese N."/>
            <person name="Submissions S."/>
        </authorList>
    </citation>
    <scope>NUCLEOTIDE SEQUENCE [LARGE SCALE GENOMIC DNA]</scope>
    <source>
        <strain evidence="3">DSM 29327</strain>
    </source>
</reference>
<organism evidence="2 3">
    <name type="scientific">Roseovarius marisflavi</name>
    <dbReference type="NCBI Taxonomy" id="1054996"/>
    <lineage>
        <taxon>Bacteria</taxon>
        <taxon>Pseudomonadati</taxon>
        <taxon>Pseudomonadota</taxon>
        <taxon>Alphaproteobacteria</taxon>
        <taxon>Rhodobacterales</taxon>
        <taxon>Roseobacteraceae</taxon>
        <taxon>Roseovarius</taxon>
    </lineage>
</organism>
<proteinExistence type="predicted"/>
<gene>
    <name evidence="2" type="ORF">SAMN05444414_102180</name>
</gene>
<evidence type="ECO:0000313" key="3">
    <source>
        <dbReference type="Proteomes" id="UP000184191"/>
    </source>
</evidence>
<feature type="compositionally biased region" description="Basic residues" evidence="1">
    <location>
        <begin position="19"/>
        <end position="30"/>
    </location>
</feature>
<evidence type="ECO:0000256" key="1">
    <source>
        <dbReference type="SAM" id="MobiDB-lite"/>
    </source>
</evidence>
<dbReference type="AlphaFoldDB" id="A0A1M6W867"/>
<sequence>MPLPRQDCGPRPSSEHAERRSRKSRKSRKTFGRRVLEEIWDVVEDIFD</sequence>
<dbReference type="EMBL" id="FRBN01000002">
    <property type="protein sequence ID" value="SHK90010.1"/>
    <property type="molecule type" value="Genomic_DNA"/>
</dbReference>
<accession>A0A1M6W867</accession>
<keyword evidence="3" id="KW-1185">Reference proteome</keyword>
<dbReference type="Proteomes" id="UP000184191">
    <property type="component" value="Unassembled WGS sequence"/>
</dbReference>